<keyword evidence="1" id="KW-0812">Transmembrane</keyword>
<organism evidence="2 3">
    <name type="scientific">Methanosuratincola subterraneus</name>
    <dbReference type="NCBI Taxonomy" id="2593994"/>
    <lineage>
        <taxon>Archaea</taxon>
        <taxon>Thermoproteota</taxon>
        <taxon>Methanosuratincolia</taxon>
        <taxon>Candidatus Methanomethylicales</taxon>
        <taxon>Candidatus Methanomethylicaceae</taxon>
        <taxon>Candidatus Methanosuratincola (ex Vanwonterghem et al. 2016)</taxon>
    </lineage>
</organism>
<feature type="transmembrane region" description="Helical" evidence="1">
    <location>
        <begin position="96"/>
        <end position="115"/>
    </location>
</feature>
<feature type="transmembrane region" description="Helical" evidence="1">
    <location>
        <begin position="29"/>
        <end position="51"/>
    </location>
</feature>
<evidence type="ECO:0000256" key="1">
    <source>
        <dbReference type="SAM" id="Phobius"/>
    </source>
</evidence>
<sequence>MYSKRQNLVNEPNYGNKKIIHLKTPTYRLVLSSIFVALGVSLSIFPGAFPAGPTKVFPFQHMINVVAGILLGPLNAGVVAGLIGIIRIGIGTGTFFALPGGIPGALVVGLVYNYLVRKDAVALTEPLGTAIGALLSAFLVAPAIGAAQLPPFLGLTAQWQLFTIFFLMSSIPGALMGYLVVLALKRRGVIEGD</sequence>
<reference evidence="2 3" key="1">
    <citation type="submission" date="2018-12" db="EMBL/GenBank/DDBJ databases">
        <title>The complete genome of the methanogenic archaea of the candidate phylum Verstraetearchaeota, obtained from the metagenome of underground thermal water.</title>
        <authorList>
            <person name="Kadnikov V.V."/>
            <person name="Mardanov A.V."/>
            <person name="Beletsky A.V."/>
            <person name="Karnachuk O.V."/>
            <person name="Ravin N.V."/>
        </authorList>
    </citation>
    <scope>NUCLEOTIDE SEQUENCE [LARGE SCALE GENOMIC DNA]</scope>
    <source>
        <strain evidence="2">Ch88</strain>
    </source>
</reference>
<feature type="transmembrane region" description="Helical" evidence="1">
    <location>
        <begin position="63"/>
        <end position="90"/>
    </location>
</feature>
<comment type="caution">
    <text evidence="2">The sequence shown here is derived from an EMBL/GenBank/DDBJ whole genome shotgun (WGS) entry which is preliminary data.</text>
</comment>
<evidence type="ECO:0000313" key="2">
    <source>
        <dbReference type="EMBL" id="RWX74287.1"/>
    </source>
</evidence>
<gene>
    <name evidence="2" type="ORF">Metus_0312</name>
</gene>
<feature type="transmembrane region" description="Helical" evidence="1">
    <location>
        <begin position="159"/>
        <end position="184"/>
    </location>
</feature>
<dbReference type="EMBL" id="RXGA01000001">
    <property type="protein sequence ID" value="RWX74287.1"/>
    <property type="molecule type" value="Genomic_DNA"/>
</dbReference>
<dbReference type="Gene3D" id="1.10.1760.20">
    <property type="match status" value="1"/>
</dbReference>
<accession>A0A3S3VGX8</accession>
<feature type="transmembrane region" description="Helical" evidence="1">
    <location>
        <begin position="127"/>
        <end position="147"/>
    </location>
</feature>
<dbReference type="NCBIfam" id="TIGR02359">
    <property type="entry name" value="thiW"/>
    <property type="match status" value="1"/>
</dbReference>
<dbReference type="InterPro" id="IPR012652">
    <property type="entry name" value="ThiW"/>
</dbReference>
<protein>
    <submittedName>
        <fullName evidence="2">Substrate-specific component ThiW of predicted thiazole ECF transporter</fullName>
    </submittedName>
</protein>
<dbReference type="Pfam" id="PF09512">
    <property type="entry name" value="ThiW"/>
    <property type="match status" value="1"/>
</dbReference>
<proteinExistence type="predicted"/>
<evidence type="ECO:0000313" key="3">
    <source>
        <dbReference type="Proteomes" id="UP000288215"/>
    </source>
</evidence>
<dbReference type="Proteomes" id="UP000288215">
    <property type="component" value="Unassembled WGS sequence"/>
</dbReference>
<dbReference type="AlphaFoldDB" id="A0A3S3VGX8"/>
<name>A0A3S3VGX8_METS7</name>
<dbReference type="PIRSF" id="PIRSF024534">
    <property type="entry name" value="ThiW"/>
    <property type="match status" value="1"/>
</dbReference>
<keyword evidence="1" id="KW-0472">Membrane</keyword>
<keyword evidence="1" id="KW-1133">Transmembrane helix</keyword>